<dbReference type="AlphaFoldDB" id="A0A7J6RP91"/>
<evidence type="ECO:0000313" key="1">
    <source>
        <dbReference type="EMBL" id="KAF4722397.1"/>
    </source>
</evidence>
<comment type="caution">
    <text evidence="1">The sequence shown here is derived from an EMBL/GenBank/DDBJ whole genome shotgun (WGS) entry which is preliminary data.</text>
</comment>
<reference evidence="1 2" key="1">
    <citation type="submission" date="2020-04" db="EMBL/GenBank/DDBJ databases">
        <title>Perkinsus olseni comparative genomics.</title>
        <authorList>
            <person name="Bogema D.R."/>
        </authorList>
    </citation>
    <scope>NUCLEOTIDE SEQUENCE [LARGE SCALE GENOMIC DNA]</scope>
    <source>
        <strain evidence="1">ATCC PRA-205</strain>
    </source>
</reference>
<name>A0A7J6RP91_PEROL</name>
<dbReference type="Proteomes" id="UP000574390">
    <property type="component" value="Unassembled WGS sequence"/>
</dbReference>
<gene>
    <name evidence="1" type="ORF">FOZ62_014110</name>
</gene>
<feature type="non-terminal residue" evidence="1">
    <location>
        <position position="1"/>
    </location>
</feature>
<organism evidence="1 2">
    <name type="scientific">Perkinsus olseni</name>
    <name type="common">Perkinsus atlanticus</name>
    <dbReference type="NCBI Taxonomy" id="32597"/>
    <lineage>
        <taxon>Eukaryota</taxon>
        <taxon>Sar</taxon>
        <taxon>Alveolata</taxon>
        <taxon>Perkinsozoa</taxon>
        <taxon>Perkinsea</taxon>
        <taxon>Perkinsida</taxon>
        <taxon>Perkinsidae</taxon>
        <taxon>Perkinsus</taxon>
    </lineage>
</organism>
<dbReference type="EMBL" id="JABANM010020707">
    <property type="protein sequence ID" value="KAF4722397.1"/>
    <property type="molecule type" value="Genomic_DNA"/>
</dbReference>
<protein>
    <submittedName>
        <fullName evidence="1">Uncharacterized protein</fullName>
    </submittedName>
</protein>
<proteinExistence type="predicted"/>
<accession>A0A7J6RP91</accession>
<sequence length="205" mass="22267">MAVLSASAKVPSLRLHRQALSSRNVELVELITAYQIHKSCEAALDTLDALADTVVAECCHQGARDEEIRENLRRHARRFLGNAQYISHAVIDSEQEGRLTAPFIGEQGRCSTNQEIREAVDLLIHRLLMPLIEDALSAFGVPNTLVRELEPAYTMDKSLIAPGVDRAVPDIRGSELTGTSTTTIVSQAVVELATRASAAVLNQSG</sequence>
<evidence type="ECO:0000313" key="2">
    <source>
        <dbReference type="Proteomes" id="UP000574390"/>
    </source>
</evidence>